<dbReference type="NCBIfam" id="NF003286">
    <property type="entry name" value="PRK04284.1"/>
    <property type="match status" value="1"/>
</dbReference>
<organism evidence="14 15">
    <name type="scientific">Crenobacter oryzisoli</name>
    <dbReference type="NCBI Taxonomy" id="3056844"/>
    <lineage>
        <taxon>Bacteria</taxon>
        <taxon>Pseudomonadati</taxon>
        <taxon>Pseudomonadota</taxon>
        <taxon>Betaproteobacteria</taxon>
        <taxon>Neisseriales</taxon>
        <taxon>Neisseriaceae</taxon>
        <taxon>Crenobacter</taxon>
    </lineage>
</organism>
<evidence type="ECO:0000259" key="13">
    <source>
        <dbReference type="Pfam" id="PF02729"/>
    </source>
</evidence>
<dbReference type="InterPro" id="IPR006131">
    <property type="entry name" value="Asp_carbamoyltransf_Asp/Orn-bd"/>
</dbReference>
<dbReference type="InterPro" id="IPR024904">
    <property type="entry name" value="OTCase_ArgI"/>
</dbReference>
<evidence type="ECO:0000256" key="1">
    <source>
        <dbReference type="ARBA" id="ARBA00004496"/>
    </source>
</evidence>
<evidence type="ECO:0000256" key="8">
    <source>
        <dbReference type="ARBA" id="ARBA00022605"/>
    </source>
</evidence>
<dbReference type="PANTHER" id="PTHR45753">
    <property type="entry name" value="ORNITHINE CARBAMOYLTRANSFERASE, MITOCHONDRIAL"/>
    <property type="match status" value="1"/>
</dbReference>
<dbReference type="InterPro" id="IPR006130">
    <property type="entry name" value="Asp/Orn_carbamoylTrfase"/>
</dbReference>
<reference evidence="14" key="1">
    <citation type="submission" date="2023-06" db="EMBL/GenBank/DDBJ databases">
        <authorList>
            <person name="Zhang S."/>
        </authorList>
    </citation>
    <scope>NUCLEOTIDE SEQUENCE</scope>
    <source>
        <strain evidence="14">SG2303</strain>
    </source>
</reference>
<comment type="subcellular location">
    <subcellularLocation>
        <location evidence="1 11">Cytoplasm</location>
    </subcellularLocation>
</comment>
<feature type="binding site" evidence="11">
    <location>
        <begin position="57"/>
        <end position="60"/>
    </location>
    <ligand>
        <name>carbamoyl phosphate</name>
        <dbReference type="ChEBI" id="CHEBI:58228"/>
    </ligand>
</feature>
<dbReference type="NCBIfam" id="NF002470">
    <property type="entry name" value="PRK01713.1"/>
    <property type="match status" value="1"/>
</dbReference>
<dbReference type="SUPFAM" id="SSF53671">
    <property type="entry name" value="Aspartate/ornithine carbamoyltransferase"/>
    <property type="match status" value="1"/>
</dbReference>
<feature type="domain" description="Aspartate/ornithine carbamoyltransferase Asp/Orn-binding" evidence="12">
    <location>
        <begin position="157"/>
        <end position="332"/>
    </location>
</feature>
<dbReference type="Pfam" id="PF02729">
    <property type="entry name" value="OTCace_N"/>
    <property type="match status" value="1"/>
</dbReference>
<comment type="similarity">
    <text evidence="3 11">Belongs to the aspartate/ornithine carbamoyltransferase superfamily. OTCase family.</text>
</comment>
<feature type="binding site" evidence="11">
    <location>
        <position position="169"/>
    </location>
    <ligand>
        <name>L-ornithine</name>
        <dbReference type="ChEBI" id="CHEBI:46911"/>
    </ligand>
</feature>
<feature type="domain" description="Aspartate/ornithine carbamoyltransferase carbamoyl-P binding" evidence="13">
    <location>
        <begin position="8"/>
        <end position="149"/>
    </location>
</feature>
<feature type="binding site" evidence="11">
    <location>
        <begin position="136"/>
        <end position="139"/>
    </location>
    <ligand>
        <name>carbamoyl phosphate</name>
        <dbReference type="ChEBI" id="CHEBI:58228"/>
    </ligand>
</feature>
<protein>
    <recommendedName>
        <fullName evidence="5 11">Ornithine carbamoyltransferase</fullName>
        <shortName evidence="11">OTCase</shortName>
        <ecNumber evidence="4 11">2.1.3.3</ecNumber>
    </recommendedName>
</protein>
<evidence type="ECO:0000256" key="2">
    <source>
        <dbReference type="ARBA" id="ARBA00004975"/>
    </source>
</evidence>
<evidence type="ECO:0000313" key="14">
    <source>
        <dbReference type="EMBL" id="MDN0075517.1"/>
    </source>
</evidence>
<feature type="binding site" evidence="11">
    <location>
        <position position="84"/>
    </location>
    <ligand>
        <name>carbamoyl phosphate</name>
        <dbReference type="ChEBI" id="CHEBI:58228"/>
    </ligand>
</feature>
<evidence type="ECO:0000256" key="9">
    <source>
        <dbReference type="ARBA" id="ARBA00022679"/>
    </source>
</evidence>
<evidence type="ECO:0000256" key="5">
    <source>
        <dbReference type="ARBA" id="ARBA00016634"/>
    </source>
</evidence>
<keyword evidence="9 11" id="KW-0808">Transferase</keyword>
<dbReference type="Proteomes" id="UP001168540">
    <property type="component" value="Unassembled WGS sequence"/>
</dbReference>
<dbReference type="InterPro" id="IPR006132">
    <property type="entry name" value="Asp/Orn_carbamoyltranf_P-bd"/>
</dbReference>
<dbReference type="GO" id="GO:0004585">
    <property type="term" value="F:ornithine carbamoyltransferase activity"/>
    <property type="evidence" value="ECO:0007669"/>
    <property type="project" value="UniProtKB-EC"/>
</dbReference>
<dbReference type="PRINTS" id="PR00100">
    <property type="entry name" value="AOTCASE"/>
</dbReference>
<dbReference type="NCBIfam" id="TIGR00658">
    <property type="entry name" value="orni_carb_tr"/>
    <property type="match status" value="1"/>
</dbReference>
<comment type="catalytic activity">
    <reaction evidence="10 11">
        <text>carbamoyl phosphate + L-ornithine = L-citrulline + phosphate + H(+)</text>
        <dbReference type="Rhea" id="RHEA:19513"/>
        <dbReference type="ChEBI" id="CHEBI:15378"/>
        <dbReference type="ChEBI" id="CHEBI:43474"/>
        <dbReference type="ChEBI" id="CHEBI:46911"/>
        <dbReference type="ChEBI" id="CHEBI:57743"/>
        <dbReference type="ChEBI" id="CHEBI:58228"/>
        <dbReference type="EC" id="2.1.3.3"/>
    </reaction>
</comment>
<evidence type="ECO:0000256" key="6">
    <source>
        <dbReference type="ARBA" id="ARBA00022490"/>
    </source>
</evidence>
<dbReference type="Gene3D" id="3.40.50.1370">
    <property type="entry name" value="Aspartate/ornithine carbamoyltransferase"/>
    <property type="match status" value="2"/>
</dbReference>
<dbReference type="InterPro" id="IPR002292">
    <property type="entry name" value="Orn/put_carbamltrans"/>
</dbReference>
<feature type="binding site" evidence="11">
    <location>
        <begin position="275"/>
        <end position="276"/>
    </location>
    <ligand>
        <name>carbamoyl phosphate</name>
        <dbReference type="ChEBI" id="CHEBI:58228"/>
    </ligand>
</feature>
<proteinExistence type="inferred from homology"/>
<accession>A0ABT7XP00</accession>
<dbReference type="InterPro" id="IPR036901">
    <property type="entry name" value="Asp/Orn_carbamoylTrfase_sf"/>
</dbReference>
<keyword evidence="6 11" id="KW-0963">Cytoplasm</keyword>
<evidence type="ECO:0000256" key="3">
    <source>
        <dbReference type="ARBA" id="ARBA00007805"/>
    </source>
</evidence>
<sequence>MAFNLRNRNFLKMLDFTPREIRYLLDLARDLKRAKYSGTEQQHLKGKNVALIFEKTSTRTRCAFEVACFDQGANVTYLGPSGSQIGHKESMKDTARVLGRMYDAIEYRGFDQEMVEHELAKYAGVPVYNGLTDEFHPTQMLADVLTMWEHSDKPISQISYTYLGDARNNMGNSLLVIGCKLGMDVRIGAPKHLWPHDELVAECRAIAEKTGAKITLTEDAQEAVKGTDFIHTDVWVSMGEPAEVWAERIKLLKPYQVNAALMQAAGNPVVKFMHCLPAFHNSETKVGKEIAAQYPELANGIEVTEEVFESEACIAFEQAENRMHTIKAILVSTLAG</sequence>
<dbReference type="RefSeq" id="WP_289830143.1">
    <property type="nucleotide sequence ID" value="NZ_JAUEDK010000018.1"/>
</dbReference>
<evidence type="ECO:0000259" key="12">
    <source>
        <dbReference type="Pfam" id="PF00185"/>
    </source>
</evidence>
<dbReference type="EC" id="2.1.3.3" evidence="4 11"/>
<comment type="pathway">
    <text evidence="2">Amino-acid biosynthesis; L-arginine biosynthesis; L-arginine from L-ornithine and carbamoyl phosphate: step 1/3.</text>
</comment>
<dbReference type="Pfam" id="PF00185">
    <property type="entry name" value="OTCace"/>
    <property type="match status" value="1"/>
</dbReference>
<feature type="binding site" evidence="11">
    <location>
        <position position="108"/>
    </location>
    <ligand>
        <name>carbamoyl phosphate</name>
        <dbReference type="ChEBI" id="CHEBI:58228"/>
    </ligand>
</feature>
<keyword evidence="7" id="KW-0055">Arginine biosynthesis</keyword>
<evidence type="ECO:0000256" key="4">
    <source>
        <dbReference type="ARBA" id="ARBA00013007"/>
    </source>
</evidence>
<dbReference type="PROSITE" id="PS00097">
    <property type="entry name" value="CARBAMOYLTRANSFERASE"/>
    <property type="match status" value="1"/>
</dbReference>
<dbReference type="PANTHER" id="PTHR45753:SF2">
    <property type="entry name" value="ORNITHINE CARBAMOYLTRANSFERASE"/>
    <property type="match status" value="1"/>
</dbReference>
<gene>
    <name evidence="14" type="ORF">QU481_11500</name>
</gene>
<evidence type="ECO:0000256" key="11">
    <source>
        <dbReference type="HAMAP-Rule" id="MF_01109"/>
    </source>
</evidence>
<dbReference type="HAMAP" id="MF_01109">
    <property type="entry name" value="OTCase"/>
    <property type="match status" value="1"/>
</dbReference>
<dbReference type="EMBL" id="JAUEDK010000018">
    <property type="protein sequence ID" value="MDN0075517.1"/>
    <property type="molecule type" value="Genomic_DNA"/>
</dbReference>
<feature type="binding site" evidence="11">
    <location>
        <begin position="237"/>
        <end position="238"/>
    </location>
    <ligand>
        <name>L-ornithine</name>
        <dbReference type="ChEBI" id="CHEBI:46911"/>
    </ligand>
</feature>
<keyword evidence="8" id="KW-0028">Amino-acid biosynthesis</keyword>
<evidence type="ECO:0000313" key="15">
    <source>
        <dbReference type="Proteomes" id="UP001168540"/>
    </source>
</evidence>
<evidence type="ECO:0000256" key="7">
    <source>
        <dbReference type="ARBA" id="ARBA00022571"/>
    </source>
</evidence>
<evidence type="ECO:0000256" key="10">
    <source>
        <dbReference type="ARBA" id="ARBA00048772"/>
    </source>
</evidence>
<comment type="caution">
    <text evidence="14">The sequence shown here is derived from an EMBL/GenBank/DDBJ whole genome shotgun (WGS) entry which is preliminary data.</text>
</comment>
<name>A0ABT7XP00_9NEIS</name>
<feature type="binding site" evidence="11">
    <location>
        <position position="322"/>
    </location>
    <ligand>
        <name>carbamoyl phosphate</name>
        <dbReference type="ChEBI" id="CHEBI:58228"/>
    </ligand>
</feature>
<keyword evidence="15" id="KW-1185">Reference proteome</keyword>
<feature type="binding site" evidence="11">
    <location>
        <position position="233"/>
    </location>
    <ligand>
        <name>L-ornithine</name>
        <dbReference type="ChEBI" id="CHEBI:46911"/>
    </ligand>
</feature>
<dbReference type="PRINTS" id="PR00102">
    <property type="entry name" value="OTCASE"/>
</dbReference>